<sequence>MEVHTGTFLRQLNAKSSSYETPAFIQQLQPNGEKSLLHLHVFGLIESEHQQLGFGNKQAVQTGGVQPIGVLLPVHVVVALHKFISKTASSFSSHTQPYSLSGWIADVHVQKSGQQISVHKYPLSVGSSNNSSHFQLTGDVVPVHISPVKQHGQVDCDIPLNYYPLLGHIHPIMIFAIYTITFICLI</sequence>
<accession>A0A5J4TTB8</accession>
<dbReference type="AlphaFoldDB" id="A0A5J4TTB8"/>
<evidence type="ECO:0000313" key="2">
    <source>
        <dbReference type="Proteomes" id="UP000324800"/>
    </source>
</evidence>
<comment type="caution">
    <text evidence="1">The sequence shown here is derived from an EMBL/GenBank/DDBJ whole genome shotgun (WGS) entry which is preliminary data.</text>
</comment>
<proteinExistence type="predicted"/>
<organism evidence="1 2">
    <name type="scientific">Streblomastix strix</name>
    <dbReference type="NCBI Taxonomy" id="222440"/>
    <lineage>
        <taxon>Eukaryota</taxon>
        <taxon>Metamonada</taxon>
        <taxon>Preaxostyla</taxon>
        <taxon>Oxymonadida</taxon>
        <taxon>Streblomastigidae</taxon>
        <taxon>Streblomastix</taxon>
    </lineage>
</organism>
<name>A0A5J4TTB8_9EUKA</name>
<dbReference type="Proteomes" id="UP000324800">
    <property type="component" value="Unassembled WGS sequence"/>
</dbReference>
<dbReference type="EMBL" id="SNRW01026517">
    <property type="protein sequence ID" value="KAA6360741.1"/>
    <property type="molecule type" value="Genomic_DNA"/>
</dbReference>
<reference evidence="1 2" key="1">
    <citation type="submission" date="2019-03" db="EMBL/GenBank/DDBJ databases">
        <title>Single cell metagenomics reveals metabolic interactions within the superorganism composed of flagellate Streblomastix strix and complex community of Bacteroidetes bacteria on its surface.</title>
        <authorList>
            <person name="Treitli S.C."/>
            <person name="Kolisko M."/>
            <person name="Husnik F."/>
            <person name="Keeling P."/>
            <person name="Hampl V."/>
        </authorList>
    </citation>
    <scope>NUCLEOTIDE SEQUENCE [LARGE SCALE GENOMIC DNA]</scope>
    <source>
        <strain evidence="1">ST1C</strain>
    </source>
</reference>
<protein>
    <submittedName>
        <fullName evidence="1">Uncharacterized protein</fullName>
    </submittedName>
</protein>
<gene>
    <name evidence="1" type="ORF">EZS28_043731</name>
</gene>
<evidence type="ECO:0000313" key="1">
    <source>
        <dbReference type="EMBL" id="KAA6360741.1"/>
    </source>
</evidence>